<dbReference type="EMBL" id="QCYY01001877">
    <property type="protein sequence ID" value="ROT74600.1"/>
    <property type="molecule type" value="Genomic_DNA"/>
</dbReference>
<evidence type="ECO:0000313" key="3">
    <source>
        <dbReference type="Proteomes" id="UP000283509"/>
    </source>
</evidence>
<organism evidence="2 3">
    <name type="scientific">Penaeus vannamei</name>
    <name type="common">Whiteleg shrimp</name>
    <name type="synonym">Litopenaeus vannamei</name>
    <dbReference type="NCBI Taxonomy" id="6689"/>
    <lineage>
        <taxon>Eukaryota</taxon>
        <taxon>Metazoa</taxon>
        <taxon>Ecdysozoa</taxon>
        <taxon>Arthropoda</taxon>
        <taxon>Crustacea</taxon>
        <taxon>Multicrustacea</taxon>
        <taxon>Malacostraca</taxon>
        <taxon>Eumalacostraca</taxon>
        <taxon>Eucarida</taxon>
        <taxon>Decapoda</taxon>
        <taxon>Dendrobranchiata</taxon>
        <taxon>Penaeoidea</taxon>
        <taxon>Penaeidae</taxon>
        <taxon>Penaeus</taxon>
    </lineage>
</organism>
<dbReference type="AlphaFoldDB" id="A0A3R7M6U4"/>
<name>A0A3R7M6U4_PENVA</name>
<reference evidence="2 3" key="1">
    <citation type="submission" date="2018-04" db="EMBL/GenBank/DDBJ databases">
        <authorList>
            <person name="Zhang X."/>
            <person name="Yuan J."/>
            <person name="Li F."/>
            <person name="Xiang J."/>
        </authorList>
    </citation>
    <scope>NUCLEOTIDE SEQUENCE [LARGE SCALE GENOMIC DNA]</scope>
    <source>
        <tissue evidence="2">Muscle</tissue>
    </source>
</reference>
<feature type="compositionally biased region" description="Pro residues" evidence="1">
    <location>
        <begin position="385"/>
        <end position="402"/>
    </location>
</feature>
<feature type="compositionally biased region" description="Polar residues" evidence="1">
    <location>
        <begin position="456"/>
        <end position="469"/>
    </location>
</feature>
<feature type="compositionally biased region" description="Basic and acidic residues" evidence="1">
    <location>
        <begin position="206"/>
        <end position="227"/>
    </location>
</feature>
<proteinExistence type="predicted"/>
<feature type="compositionally biased region" description="Pro residues" evidence="1">
    <location>
        <begin position="410"/>
        <end position="427"/>
    </location>
</feature>
<accession>A0A3R7M6U4</accession>
<feature type="region of interest" description="Disordered" evidence="1">
    <location>
        <begin position="206"/>
        <end position="469"/>
    </location>
</feature>
<feature type="compositionally biased region" description="Low complexity" evidence="1">
    <location>
        <begin position="261"/>
        <end position="274"/>
    </location>
</feature>
<feature type="compositionally biased region" description="Polar residues" evidence="1">
    <location>
        <begin position="341"/>
        <end position="353"/>
    </location>
</feature>
<comment type="caution">
    <text evidence="2">The sequence shown here is derived from an EMBL/GenBank/DDBJ whole genome shotgun (WGS) entry which is preliminary data.</text>
</comment>
<feature type="compositionally biased region" description="Pro residues" evidence="1">
    <location>
        <begin position="436"/>
        <end position="448"/>
    </location>
</feature>
<feature type="compositionally biased region" description="Polar residues" evidence="1">
    <location>
        <begin position="244"/>
        <end position="256"/>
    </location>
</feature>
<reference evidence="2 3" key="2">
    <citation type="submission" date="2019-01" db="EMBL/GenBank/DDBJ databases">
        <title>The decoding of complex shrimp genome reveals the adaptation for benthos swimmer, frequently molting mechanism and breeding impact on genome.</title>
        <authorList>
            <person name="Sun Y."/>
            <person name="Gao Y."/>
            <person name="Yu Y."/>
        </authorList>
    </citation>
    <scope>NUCLEOTIDE SEQUENCE [LARGE SCALE GENOMIC DNA]</scope>
    <source>
        <tissue evidence="2">Muscle</tissue>
    </source>
</reference>
<sequence>MMRSLPLPILSPSLPPPPLPHLALPFPFHPSLSLFTSPPSSSSFSISAPTASPPLRVAPSPFTLPSPRPVLLLLNVSFLPFPPLYISSLYVFPLTVSSSSFPLPHPFSYPVSQMILPNPPSLLHLTPPPTISRMPKILLNHPSYPSPLPRLSFPPQSLNIPSLPPPSFPIPSSQSHIIPPISSSPLLPLLSSSPLHSHKKIWRRRGGERLRRLKDKREDPQRPRNPVDLHYCPPLLSSSPPPNTNQQLVTSQTLSAPPNPTRLTLPLSPTPHTQTRLRSPVCFARNANPDSAYPPLFRARPEDPKPHILPSQQPKPPLPPLSVQSHEESTNPTLPGANLLPKTSPTRRPQLQLPSLHPPTQPPYLPSRPPLATRPPKHSLIRIPNPTPHYLPSPHPTHPLSPPELQTSANPPPYGSPIPKLPPPNPLPATSKLHPQPTPLNLPSPHSKPPTTTTKNLSRTSFSPNQPATNPYLIIHPSLSSHKPKYHPAIFHVCV</sequence>
<evidence type="ECO:0000313" key="2">
    <source>
        <dbReference type="EMBL" id="ROT74600.1"/>
    </source>
</evidence>
<gene>
    <name evidence="2" type="ORF">C7M84_006935</name>
</gene>
<dbReference type="Proteomes" id="UP000283509">
    <property type="component" value="Unassembled WGS sequence"/>
</dbReference>
<protein>
    <submittedName>
        <fullName evidence="2">Uncharacterized protein</fullName>
    </submittedName>
</protein>
<keyword evidence="3" id="KW-1185">Reference proteome</keyword>
<feature type="compositionally biased region" description="Pro residues" evidence="1">
    <location>
        <begin position="356"/>
        <end position="373"/>
    </location>
</feature>
<evidence type="ECO:0000256" key="1">
    <source>
        <dbReference type="SAM" id="MobiDB-lite"/>
    </source>
</evidence>